<sequence>MKSARDAVYEALHERLTHGYYPADATLIPQALSEEFGVSRTPVREALGLLERKGLLIAASRGFVLRIRSDEEMLEIFEVRAILESSAAAAAAERHTPVDIARLREALAQSASHTDPVEIRHALNVFHDCVMRAAHNETIYGMERDLRDQIKVSAPWFAPTGRESFESSVSEHEQIMSAIIDGSAEKARLLMLEHLNHDRDVRISQLVSRTMGVAAGESPSP</sequence>
<dbReference type="PRINTS" id="PR00035">
    <property type="entry name" value="HTHGNTR"/>
</dbReference>
<dbReference type="PROSITE" id="PS50949">
    <property type="entry name" value="HTH_GNTR"/>
    <property type="match status" value="1"/>
</dbReference>
<name>A0AAE4UBG0_9ACTN</name>
<evidence type="ECO:0000313" key="7">
    <source>
        <dbReference type="Proteomes" id="UP001185779"/>
    </source>
</evidence>
<dbReference type="RefSeq" id="WP_096274709.1">
    <property type="nucleotide sequence ID" value="NZ_CP091855.1"/>
</dbReference>
<organism evidence="6 8">
    <name type="scientific">Gordonia amicalis</name>
    <dbReference type="NCBI Taxonomy" id="89053"/>
    <lineage>
        <taxon>Bacteria</taxon>
        <taxon>Bacillati</taxon>
        <taxon>Actinomycetota</taxon>
        <taxon>Actinomycetes</taxon>
        <taxon>Mycobacteriales</taxon>
        <taxon>Gordoniaceae</taxon>
        <taxon>Gordonia</taxon>
    </lineage>
</organism>
<evidence type="ECO:0000259" key="4">
    <source>
        <dbReference type="PROSITE" id="PS50949"/>
    </source>
</evidence>
<dbReference type="InterPro" id="IPR036390">
    <property type="entry name" value="WH_DNA-bd_sf"/>
</dbReference>
<dbReference type="SMART" id="SM00345">
    <property type="entry name" value="HTH_GNTR"/>
    <property type="match status" value="1"/>
</dbReference>
<evidence type="ECO:0000256" key="1">
    <source>
        <dbReference type="ARBA" id="ARBA00023015"/>
    </source>
</evidence>
<dbReference type="GO" id="GO:0003677">
    <property type="term" value="F:DNA binding"/>
    <property type="evidence" value="ECO:0007669"/>
    <property type="project" value="UniProtKB-KW"/>
</dbReference>
<protein>
    <submittedName>
        <fullName evidence="6">GntR family transcriptional regulator</fullName>
    </submittedName>
</protein>
<dbReference type="Pfam" id="PF00392">
    <property type="entry name" value="GntR"/>
    <property type="match status" value="1"/>
</dbReference>
<reference evidence="6 7" key="1">
    <citation type="submission" date="2023-10" db="EMBL/GenBank/DDBJ databases">
        <title>Development of a sustainable strategy for remediation of hydrocarbon-contaminated territories based on the waste exchange concept.</title>
        <authorList>
            <person name="Krivoruchko A."/>
        </authorList>
    </citation>
    <scope>NUCLEOTIDE SEQUENCE</scope>
    <source>
        <strain evidence="5 7">IEGM 1266</strain>
        <strain evidence="6">IEGM 1279</strain>
    </source>
</reference>
<proteinExistence type="predicted"/>
<dbReference type="InterPro" id="IPR011711">
    <property type="entry name" value="GntR_C"/>
</dbReference>
<evidence type="ECO:0000313" key="5">
    <source>
        <dbReference type="EMBL" id="MDV6309781.1"/>
    </source>
</evidence>
<evidence type="ECO:0000313" key="8">
    <source>
        <dbReference type="Proteomes" id="UP001185922"/>
    </source>
</evidence>
<dbReference type="SUPFAM" id="SSF46785">
    <property type="entry name" value="Winged helix' DNA-binding domain"/>
    <property type="match status" value="1"/>
</dbReference>
<dbReference type="GO" id="GO:0003700">
    <property type="term" value="F:DNA-binding transcription factor activity"/>
    <property type="evidence" value="ECO:0007669"/>
    <property type="project" value="InterPro"/>
</dbReference>
<dbReference type="Proteomes" id="UP001185779">
    <property type="component" value="Unassembled WGS sequence"/>
</dbReference>
<dbReference type="GeneID" id="77170021"/>
<feature type="domain" description="HTH gntR-type" evidence="4">
    <location>
        <begin position="2"/>
        <end position="68"/>
    </location>
</feature>
<keyword evidence="1" id="KW-0805">Transcription regulation</keyword>
<dbReference type="AlphaFoldDB" id="A0AAE4UBG0"/>
<keyword evidence="3" id="KW-0804">Transcription</keyword>
<dbReference type="InterPro" id="IPR008920">
    <property type="entry name" value="TF_FadR/GntR_C"/>
</dbReference>
<dbReference type="Gene3D" id="1.20.120.530">
    <property type="entry name" value="GntR ligand-binding domain-like"/>
    <property type="match status" value="1"/>
</dbReference>
<dbReference type="SUPFAM" id="SSF48008">
    <property type="entry name" value="GntR ligand-binding domain-like"/>
    <property type="match status" value="1"/>
</dbReference>
<keyword evidence="7" id="KW-1185">Reference proteome</keyword>
<dbReference type="EMBL" id="JAWLKI010000035">
    <property type="protein sequence ID" value="MDV6309781.1"/>
    <property type="molecule type" value="Genomic_DNA"/>
</dbReference>
<keyword evidence="2" id="KW-0238">DNA-binding</keyword>
<evidence type="ECO:0000313" key="6">
    <source>
        <dbReference type="EMBL" id="MDV6314673.1"/>
    </source>
</evidence>
<dbReference type="SMART" id="SM00895">
    <property type="entry name" value="FCD"/>
    <property type="match status" value="1"/>
</dbReference>
<dbReference type="InterPro" id="IPR036388">
    <property type="entry name" value="WH-like_DNA-bd_sf"/>
</dbReference>
<dbReference type="PANTHER" id="PTHR43537:SF24">
    <property type="entry name" value="GLUCONATE OPERON TRANSCRIPTIONAL REPRESSOR"/>
    <property type="match status" value="1"/>
</dbReference>
<evidence type="ECO:0000256" key="2">
    <source>
        <dbReference type="ARBA" id="ARBA00023125"/>
    </source>
</evidence>
<dbReference type="Pfam" id="PF07729">
    <property type="entry name" value="FCD"/>
    <property type="match status" value="1"/>
</dbReference>
<comment type="caution">
    <text evidence="6">The sequence shown here is derived from an EMBL/GenBank/DDBJ whole genome shotgun (WGS) entry which is preliminary data.</text>
</comment>
<dbReference type="EMBL" id="JAWLKH010000044">
    <property type="protein sequence ID" value="MDV6314673.1"/>
    <property type="molecule type" value="Genomic_DNA"/>
</dbReference>
<accession>A0AAE4UBG0</accession>
<dbReference type="PANTHER" id="PTHR43537">
    <property type="entry name" value="TRANSCRIPTIONAL REGULATOR, GNTR FAMILY"/>
    <property type="match status" value="1"/>
</dbReference>
<gene>
    <name evidence="5" type="ORF">R3P94_21170</name>
    <name evidence="6" type="ORF">R3Q15_22860</name>
</gene>
<dbReference type="Gene3D" id="1.10.10.10">
    <property type="entry name" value="Winged helix-like DNA-binding domain superfamily/Winged helix DNA-binding domain"/>
    <property type="match status" value="1"/>
</dbReference>
<dbReference type="Proteomes" id="UP001185922">
    <property type="component" value="Unassembled WGS sequence"/>
</dbReference>
<evidence type="ECO:0000256" key="3">
    <source>
        <dbReference type="ARBA" id="ARBA00023163"/>
    </source>
</evidence>
<dbReference type="InterPro" id="IPR000524">
    <property type="entry name" value="Tscrpt_reg_HTH_GntR"/>
</dbReference>